<feature type="region of interest" description="Disordered" evidence="1">
    <location>
        <begin position="38"/>
        <end position="72"/>
    </location>
</feature>
<sequence length="72" mass="7490">MRRSSDTPARSRLHFEGRSVQLIAAWTLAMGGLTAAHNTLPSRHASSGASTQSAPSAATGSLPPLTARLPRP</sequence>
<proteinExistence type="predicted"/>
<feature type="compositionally biased region" description="Polar residues" evidence="1">
    <location>
        <begin position="38"/>
        <end position="59"/>
    </location>
</feature>
<dbReference type="RefSeq" id="WP_166229244.1">
    <property type="nucleotide sequence ID" value="NZ_CP049989.1"/>
</dbReference>
<reference evidence="2 3" key="1">
    <citation type="submission" date="2020-03" db="EMBL/GenBank/DDBJ databases">
        <title>Hydrogenophaga sp. nov. isolated from cyanobacterial mat.</title>
        <authorList>
            <person name="Thorat V."/>
            <person name="Kirdat K."/>
            <person name="Tiwarekar B."/>
            <person name="Costa E.D."/>
            <person name="Yadav A."/>
        </authorList>
    </citation>
    <scope>NUCLEOTIDE SEQUENCE [LARGE SCALE GENOMIC DNA]</scope>
    <source>
        <strain evidence="2 3">BA0156</strain>
    </source>
</reference>
<accession>A0A6G8IL70</accession>
<dbReference type="Proteomes" id="UP000503162">
    <property type="component" value="Chromosome"/>
</dbReference>
<evidence type="ECO:0000313" key="2">
    <source>
        <dbReference type="EMBL" id="QIM53843.1"/>
    </source>
</evidence>
<evidence type="ECO:0000256" key="1">
    <source>
        <dbReference type="SAM" id="MobiDB-lite"/>
    </source>
</evidence>
<protein>
    <submittedName>
        <fullName evidence="2">Uncharacterized protein</fullName>
    </submittedName>
</protein>
<name>A0A6G8IL70_9BURK</name>
<dbReference type="EMBL" id="CP049989">
    <property type="protein sequence ID" value="QIM53843.1"/>
    <property type="molecule type" value="Genomic_DNA"/>
</dbReference>
<gene>
    <name evidence="2" type="ORF">G9Q37_17610</name>
</gene>
<dbReference type="KEGG" id="hcz:G9Q37_17610"/>
<evidence type="ECO:0000313" key="3">
    <source>
        <dbReference type="Proteomes" id="UP000503162"/>
    </source>
</evidence>
<dbReference type="AlphaFoldDB" id="A0A6G8IL70"/>
<keyword evidence="3" id="KW-1185">Reference proteome</keyword>
<organism evidence="2 3">
    <name type="scientific">Hydrogenophaga crocea</name>
    <dbReference type="NCBI Taxonomy" id="2716225"/>
    <lineage>
        <taxon>Bacteria</taxon>
        <taxon>Pseudomonadati</taxon>
        <taxon>Pseudomonadota</taxon>
        <taxon>Betaproteobacteria</taxon>
        <taxon>Burkholderiales</taxon>
        <taxon>Comamonadaceae</taxon>
        <taxon>Hydrogenophaga</taxon>
    </lineage>
</organism>